<dbReference type="CDD" id="cd21112">
    <property type="entry name" value="alphaLP-like"/>
    <property type="match status" value="1"/>
</dbReference>
<dbReference type="PIRSF" id="PIRSF001134">
    <property type="entry name" value="Streptogrisin"/>
    <property type="match status" value="1"/>
</dbReference>
<evidence type="ECO:0000256" key="3">
    <source>
        <dbReference type="ARBA" id="ARBA00022729"/>
    </source>
</evidence>
<dbReference type="InterPro" id="IPR006311">
    <property type="entry name" value="TAT_signal"/>
</dbReference>
<evidence type="ECO:0000256" key="5">
    <source>
        <dbReference type="ARBA" id="ARBA00022825"/>
    </source>
</evidence>
<keyword evidence="4" id="KW-0378">Hydrolase</keyword>
<dbReference type="InterPro" id="IPR009003">
    <property type="entry name" value="Peptidase_S1_PA"/>
</dbReference>
<dbReference type="RefSeq" id="WP_098751161.1">
    <property type="nucleotide sequence ID" value="NZ_WHPN01000378.1"/>
</dbReference>
<proteinExistence type="inferred from homology"/>
<dbReference type="Proteomes" id="UP000621266">
    <property type="component" value="Unassembled WGS sequence"/>
</dbReference>
<feature type="domain" description="Peptidase S1A alpha-lytic prodomain" evidence="9">
    <location>
        <begin position="45"/>
        <end position="99"/>
    </location>
</feature>
<evidence type="ECO:0000256" key="2">
    <source>
        <dbReference type="ARBA" id="ARBA00022670"/>
    </source>
</evidence>
<feature type="signal peptide" evidence="8">
    <location>
        <begin position="1"/>
        <end position="39"/>
    </location>
</feature>
<keyword evidence="11" id="KW-1185">Reference proteome</keyword>
<dbReference type="InterPro" id="IPR004236">
    <property type="entry name" value="Pept_S1_alpha_lytic"/>
</dbReference>
<keyword evidence="5" id="KW-0720">Serine protease</keyword>
<comment type="similarity">
    <text evidence="1">Belongs to the peptidase S1 family.</text>
</comment>
<keyword evidence="2" id="KW-0645">Protease</keyword>
<sequence>MRIKRTTPHGVARRTRLIAAAAGLAAAAAVSIPAGSASADTAAVFSAAQLTKASDAVLDADVAGTAWHVDKETGTVVLTVDDRVSKSEIAKIKKEAGANAGALQIERTEGTFQKYVAGGDAIYASSWRCSAGFNVRSGSTYYMVTAGHCTDGAGNWYSNSGRSTLIGPTVGSSFPTNDYGLVRYDGSVSHPGTAGGVDITGAGNASVGMSVTRHGSTTGTHSGSVTGLNATVNYGSGDIVYGMIRTNVCAEPGDSGGSLRSGSTAIGLTSGGSGDCNSGGTTFFQPVTEALSAYGVSVY</sequence>
<dbReference type="SUPFAM" id="SSF50494">
    <property type="entry name" value="Trypsin-like serine proteases"/>
    <property type="match status" value="1"/>
</dbReference>
<feature type="chain" id="PRO_5045867674" evidence="8">
    <location>
        <begin position="40"/>
        <end position="299"/>
    </location>
</feature>
<dbReference type="Gene3D" id="2.40.10.10">
    <property type="entry name" value="Trypsin-like serine proteases"/>
    <property type="match status" value="2"/>
</dbReference>
<evidence type="ECO:0000259" key="9">
    <source>
        <dbReference type="Pfam" id="PF02983"/>
    </source>
</evidence>
<keyword evidence="7" id="KW-1015">Disulfide bond</keyword>
<keyword evidence="6" id="KW-0865">Zymogen</keyword>
<keyword evidence="3 8" id="KW-0732">Signal</keyword>
<comment type="caution">
    <text evidence="10">The sequence shown here is derived from an EMBL/GenBank/DDBJ whole genome shotgun (WGS) entry which is preliminary data.</text>
</comment>
<name>A0ABQ7FD55_9ACTN</name>
<dbReference type="PROSITE" id="PS51318">
    <property type="entry name" value="TAT"/>
    <property type="match status" value="1"/>
</dbReference>
<dbReference type="InterPro" id="IPR001316">
    <property type="entry name" value="Pept_S1A_streptogrisin"/>
</dbReference>
<reference evidence="10 11" key="1">
    <citation type="submission" date="2019-10" db="EMBL/GenBank/DDBJ databases">
        <title>Streptomyces tenebrisbrunneis sp.nov., an endogenous actinomycete isolated from of Lycium ruthenicum.</title>
        <authorList>
            <person name="Ma L."/>
        </authorList>
    </citation>
    <scope>NUCLEOTIDE SEQUENCE [LARGE SCALE GENOMIC DNA]</scope>
    <source>
        <strain evidence="10 11">TRM 66187</strain>
    </source>
</reference>
<dbReference type="EMBL" id="WHPN01000378">
    <property type="protein sequence ID" value="KAF4406220.1"/>
    <property type="molecule type" value="Genomic_DNA"/>
</dbReference>
<gene>
    <name evidence="10" type="ORF">GCU69_26100</name>
</gene>
<evidence type="ECO:0000256" key="6">
    <source>
        <dbReference type="ARBA" id="ARBA00023145"/>
    </source>
</evidence>
<organism evidence="10 11">
    <name type="scientific">Streptomyces lycii</name>
    <dbReference type="NCBI Taxonomy" id="2654337"/>
    <lineage>
        <taxon>Bacteria</taxon>
        <taxon>Bacillati</taxon>
        <taxon>Actinomycetota</taxon>
        <taxon>Actinomycetes</taxon>
        <taxon>Kitasatosporales</taxon>
        <taxon>Streptomycetaceae</taxon>
        <taxon>Streptomyces</taxon>
    </lineage>
</organism>
<evidence type="ECO:0000313" key="11">
    <source>
        <dbReference type="Proteomes" id="UP000621266"/>
    </source>
</evidence>
<evidence type="ECO:0000256" key="8">
    <source>
        <dbReference type="SAM" id="SignalP"/>
    </source>
</evidence>
<evidence type="ECO:0000256" key="7">
    <source>
        <dbReference type="ARBA" id="ARBA00023157"/>
    </source>
</evidence>
<dbReference type="PRINTS" id="PR00861">
    <property type="entry name" value="ALYTICPTASE"/>
</dbReference>
<evidence type="ECO:0000313" key="10">
    <source>
        <dbReference type="EMBL" id="KAF4406220.1"/>
    </source>
</evidence>
<accession>A0ABQ7FD55</accession>
<dbReference type="InterPro" id="IPR043504">
    <property type="entry name" value="Peptidase_S1_PA_chymotrypsin"/>
</dbReference>
<dbReference type="InterPro" id="IPR018114">
    <property type="entry name" value="TRYPSIN_HIS"/>
</dbReference>
<protein>
    <submittedName>
        <fullName evidence="10">S1 family peptidase</fullName>
    </submittedName>
</protein>
<evidence type="ECO:0000256" key="4">
    <source>
        <dbReference type="ARBA" id="ARBA00022801"/>
    </source>
</evidence>
<evidence type="ECO:0000256" key="1">
    <source>
        <dbReference type="ARBA" id="ARBA00007664"/>
    </source>
</evidence>
<dbReference type="Pfam" id="PF02983">
    <property type="entry name" value="Pro_Al_protease"/>
    <property type="match status" value="1"/>
</dbReference>
<dbReference type="PROSITE" id="PS00134">
    <property type="entry name" value="TRYPSIN_HIS"/>
    <property type="match status" value="1"/>
</dbReference>